<dbReference type="EMBL" id="PRLF01000001">
    <property type="protein sequence ID" value="RAW67213.1"/>
    <property type="molecule type" value="Genomic_DNA"/>
</dbReference>
<keyword evidence="1" id="KW-0547">Nucleotide-binding</keyword>
<evidence type="ECO:0000256" key="1">
    <source>
        <dbReference type="ARBA" id="ARBA00022741"/>
    </source>
</evidence>
<dbReference type="Gene3D" id="3.40.50.300">
    <property type="entry name" value="P-loop containing nucleotide triphosphate hydrolases"/>
    <property type="match status" value="1"/>
</dbReference>
<dbReference type="EMBL" id="NMTW01000053">
    <property type="protein sequence ID" value="PDX74394.1"/>
    <property type="molecule type" value="Genomic_DNA"/>
</dbReference>
<evidence type="ECO:0000313" key="4">
    <source>
        <dbReference type="EMBL" id="MSC51001.1"/>
    </source>
</evidence>
<dbReference type="AlphaFoldDB" id="A0A2A7A5H7"/>
<reference evidence="8 12" key="4">
    <citation type="submission" date="2018-08" db="EMBL/GenBank/DDBJ databases">
        <title>A genome reference for cultivated species of the human gut microbiota.</title>
        <authorList>
            <person name="Zou Y."/>
            <person name="Xue W."/>
            <person name="Luo G."/>
        </authorList>
    </citation>
    <scope>NUCLEOTIDE SEQUENCE [LARGE SCALE GENOMIC DNA]</scope>
    <source>
        <strain evidence="8 12">AF29-11BH</strain>
    </source>
</reference>
<reference evidence="6" key="2">
    <citation type="submission" date="2017-07" db="EMBL/GenBank/DDBJ databases">
        <authorList>
            <person name="Sun Z.S."/>
            <person name="Albrecht U."/>
            <person name="Echele G."/>
            <person name="Lee C.C."/>
        </authorList>
    </citation>
    <scope>NUCLEOTIDE SEQUENCE</scope>
    <source>
        <strain evidence="5">CNCM I 4546</strain>
        <strain evidence="6">CNCM I 4573</strain>
    </source>
</reference>
<evidence type="ECO:0000313" key="13">
    <source>
        <dbReference type="Proteomes" id="UP000462091"/>
    </source>
</evidence>
<evidence type="ECO:0000313" key="5">
    <source>
        <dbReference type="EMBL" id="PDX71404.1"/>
    </source>
</evidence>
<proteinExistence type="predicted"/>
<gene>
    <name evidence="7" type="ORF">C4N21_00640</name>
    <name evidence="5" type="ORF">CGS55_14575</name>
    <name evidence="6" type="ORF">CGS56_15295</name>
    <name evidence="8" type="ORF">DWZ04_01005</name>
    <name evidence="4" type="ORF">GKE10_03560</name>
</gene>
<dbReference type="SUPFAM" id="SSF52540">
    <property type="entry name" value="P-loop containing nucleoside triphosphate hydrolases"/>
    <property type="match status" value="1"/>
</dbReference>
<dbReference type="Pfam" id="PF19568">
    <property type="entry name" value="Spore_III_AA"/>
    <property type="match status" value="1"/>
</dbReference>
<dbReference type="GO" id="GO:0005524">
    <property type="term" value="F:ATP binding"/>
    <property type="evidence" value="ECO:0007669"/>
    <property type="project" value="UniProtKB-KW"/>
</dbReference>
<feature type="domain" description="AAA+ ATPase" evidence="3">
    <location>
        <begin position="155"/>
        <end position="292"/>
    </location>
</feature>
<evidence type="ECO:0000313" key="7">
    <source>
        <dbReference type="EMBL" id="RAW67213.1"/>
    </source>
</evidence>
<reference evidence="9 10" key="1">
    <citation type="journal article" date="2017" name="Front. Microbiol.">
        <title>New Insights into the Diversity of the Genus Faecalibacterium.</title>
        <authorList>
            <person name="Benevides L."/>
            <person name="Burman S."/>
            <person name="Martin R."/>
            <person name="Robert V."/>
            <person name="Thomas M."/>
            <person name="Miquel S."/>
            <person name="Chain F."/>
            <person name="Sokol H."/>
            <person name="Bermudez-Humaran L.G."/>
            <person name="Morrison M."/>
            <person name="Langella P."/>
            <person name="Azevedo V.A."/>
            <person name="Chatel J.M."/>
            <person name="Soares S."/>
        </authorList>
    </citation>
    <scope>NUCLEOTIDE SEQUENCE [LARGE SCALE GENOMIC DNA]</scope>
    <source>
        <strain evidence="5 9">CNCM I 4546</strain>
        <strain evidence="6 10">CNCM I 4573</strain>
    </source>
</reference>
<dbReference type="PANTHER" id="PTHR20953:SF3">
    <property type="entry name" value="P-LOOP CONTAINING NUCLEOSIDE TRIPHOSPHATE HYDROLASES SUPERFAMILY PROTEIN"/>
    <property type="match status" value="1"/>
</dbReference>
<dbReference type="EMBL" id="WKQM01000004">
    <property type="protein sequence ID" value="MSC51001.1"/>
    <property type="molecule type" value="Genomic_DNA"/>
</dbReference>
<dbReference type="EMBL" id="NMTV01000071">
    <property type="protein sequence ID" value="PDX71404.1"/>
    <property type="molecule type" value="Genomic_DNA"/>
</dbReference>
<dbReference type="InterPro" id="IPR003593">
    <property type="entry name" value="AAA+_ATPase"/>
</dbReference>
<dbReference type="Proteomes" id="UP000260783">
    <property type="component" value="Unassembled WGS sequence"/>
</dbReference>
<sequence length="302" mass="32758">MEGETKVDEYYQAVRALPAWLASLLAQLPVQTAVRIQELRLRTGCAVTFTVQGRQCSASALPGCPPKLAAIRLNALQIEEIFHTLCNGSVHTHERELAEGYLTTAVGNRVGVAGQFVQREGQCIALQKVTSLNLRIARSCVIPLPPALDKLLEQHFTGLLVVGEPGSGKTTLLRTIARTLAERQRLVAVIDERGELFPPEGPLPPLERIGGVDKARAVQMALRTLAPQVILLDELGSLEETMALEQGFFSGVDFIASIHAPDAAQAQCRPQVQALLQRGMLRRLVILAGRKTPGCIREVCAV</sequence>
<reference evidence="4 13" key="5">
    <citation type="journal article" date="2019" name="Nat. Med.">
        <title>A library of human gut bacterial isolates paired with longitudinal multiomics data enables mechanistic microbiome research.</title>
        <authorList>
            <person name="Poyet M."/>
            <person name="Groussin M."/>
            <person name="Gibbons S.M."/>
            <person name="Avila-Pacheco J."/>
            <person name="Jiang X."/>
            <person name="Kearney S.M."/>
            <person name="Perrotta A.R."/>
            <person name="Berdy B."/>
            <person name="Zhao S."/>
            <person name="Lieberman T.D."/>
            <person name="Swanson P.K."/>
            <person name="Smith M."/>
            <person name="Roesemann S."/>
            <person name="Alexander J.E."/>
            <person name="Rich S.A."/>
            <person name="Livny J."/>
            <person name="Vlamakis H."/>
            <person name="Clish C."/>
            <person name="Bullock K."/>
            <person name="Deik A."/>
            <person name="Scott J."/>
            <person name="Pierce K.A."/>
            <person name="Xavier R.J."/>
            <person name="Alm E.J."/>
        </authorList>
    </citation>
    <scope>NUCLEOTIDE SEQUENCE [LARGE SCALE GENOMIC DNA]</scope>
    <source>
        <strain evidence="4 13">BIOML-B1</strain>
    </source>
</reference>
<evidence type="ECO:0000313" key="11">
    <source>
        <dbReference type="Proteomes" id="UP000250550"/>
    </source>
</evidence>
<dbReference type="Proteomes" id="UP000220157">
    <property type="component" value="Unassembled WGS sequence"/>
</dbReference>
<dbReference type="InterPro" id="IPR045735">
    <property type="entry name" value="Spore_III_AA_AAA+_ATPase"/>
</dbReference>
<evidence type="ECO:0000256" key="2">
    <source>
        <dbReference type="ARBA" id="ARBA00022840"/>
    </source>
</evidence>
<evidence type="ECO:0000313" key="12">
    <source>
        <dbReference type="Proteomes" id="UP000260783"/>
    </source>
</evidence>
<evidence type="ECO:0000313" key="8">
    <source>
        <dbReference type="EMBL" id="RGC02461.1"/>
    </source>
</evidence>
<dbReference type="Proteomes" id="UP000250550">
    <property type="component" value="Unassembled WGS sequence"/>
</dbReference>
<dbReference type="Proteomes" id="UP000219901">
    <property type="component" value="Unassembled WGS sequence"/>
</dbReference>
<reference evidence="7 11" key="3">
    <citation type="submission" date="2018-02" db="EMBL/GenBank/DDBJ databases">
        <title>Complete genome sequencing of Faecalibacterium prausnitzii strains isolated from the human gut.</title>
        <authorList>
            <person name="Fitzgerald B.C."/>
            <person name="Shkoporov A.N."/>
            <person name="Ross P.R."/>
            <person name="Hill C."/>
        </authorList>
    </citation>
    <scope>NUCLEOTIDE SEQUENCE [LARGE SCALE GENOMIC DNA]</scope>
    <source>
        <strain evidence="7 11">APC924/119</strain>
    </source>
</reference>
<dbReference type="EMBL" id="QVEW01000001">
    <property type="protein sequence ID" value="RGC02461.1"/>
    <property type="molecule type" value="Genomic_DNA"/>
</dbReference>
<dbReference type="SMART" id="SM00382">
    <property type="entry name" value="AAA"/>
    <property type="match status" value="1"/>
</dbReference>
<accession>A0A2A7A5H7</accession>
<organism evidence="6 10">
    <name type="scientific">Faecalibacterium prausnitzii</name>
    <dbReference type="NCBI Taxonomy" id="853"/>
    <lineage>
        <taxon>Bacteria</taxon>
        <taxon>Bacillati</taxon>
        <taxon>Bacillota</taxon>
        <taxon>Clostridia</taxon>
        <taxon>Eubacteriales</taxon>
        <taxon>Oscillospiraceae</taxon>
        <taxon>Faecalibacterium</taxon>
    </lineage>
</organism>
<dbReference type="InterPro" id="IPR027417">
    <property type="entry name" value="P-loop_NTPase"/>
</dbReference>
<evidence type="ECO:0000313" key="10">
    <source>
        <dbReference type="Proteomes" id="UP000220157"/>
    </source>
</evidence>
<dbReference type="Proteomes" id="UP000462091">
    <property type="component" value="Unassembled WGS sequence"/>
</dbReference>
<evidence type="ECO:0000313" key="6">
    <source>
        <dbReference type="EMBL" id="PDX74394.1"/>
    </source>
</evidence>
<protein>
    <submittedName>
        <fullName evidence="4">AAA family ATPase</fullName>
    </submittedName>
    <submittedName>
        <fullName evidence="6">Stage III sporulation protein AA</fullName>
    </submittedName>
</protein>
<comment type="caution">
    <text evidence="6">The sequence shown here is derived from an EMBL/GenBank/DDBJ whole genome shotgun (WGS) entry which is preliminary data.</text>
</comment>
<evidence type="ECO:0000313" key="9">
    <source>
        <dbReference type="Proteomes" id="UP000219901"/>
    </source>
</evidence>
<keyword evidence="2" id="KW-0067">ATP-binding</keyword>
<name>A0A2A7A5H7_9FIRM</name>
<evidence type="ECO:0000259" key="3">
    <source>
        <dbReference type="SMART" id="SM00382"/>
    </source>
</evidence>
<dbReference type="PANTHER" id="PTHR20953">
    <property type="entry name" value="KINASE-RELATED"/>
    <property type="match status" value="1"/>
</dbReference>